<dbReference type="SUPFAM" id="SSF48403">
    <property type="entry name" value="Ankyrin repeat"/>
    <property type="match status" value="1"/>
</dbReference>
<dbReference type="EMBL" id="ASPP01014799">
    <property type="protein sequence ID" value="ETO18522.1"/>
    <property type="molecule type" value="Genomic_DNA"/>
</dbReference>
<proteinExistence type="predicted"/>
<feature type="repeat" description="ANK" evidence="3">
    <location>
        <begin position="236"/>
        <end position="271"/>
    </location>
</feature>
<keyword evidence="2 3" id="KW-0040">ANK repeat</keyword>
<comment type="caution">
    <text evidence="4">The sequence shown here is derived from an EMBL/GenBank/DDBJ whole genome shotgun (WGS) entry which is preliminary data.</text>
</comment>
<feature type="repeat" description="ANK" evidence="3">
    <location>
        <begin position="279"/>
        <end position="311"/>
    </location>
</feature>
<sequence length="391" mass="44968">MIIMTCFDIYLMLQTLLDWPRVLFTGKVRERTEEEESYERLRSLTELLCESIPQLVIQWFILLYFNDSAYLGITEQDLIRSIFASALNLICEMLILYVESTKFKVTYQGSQMYEKLSFAHYMFITMEGRFGFSTKLLSIQGGDTTVDLSEIEFRSDPFLVSNFIQATKWANPHERTLERIIISPNTVAGLTDANLKLFGDHCLEQKIRIIVSVPWKQWIRFQLPQEYALFVCDSKTGETALTYAVYMDGYDGKEWCERLLAGGADVNMKNRVSNNSVHASETPTYLAAFLKKTEYVKLFLEHGANVSNRSHFNRENKTPLFPACDSKLIAQIIMLLNHQVDVFAQDLEFGNTALKNSGWLDNAVCTAILTHETTRKQEQQRGMRLVNVANL</sequence>
<dbReference type="InterPro" id="IPR036770">
    <property type="entry name" value="Ankyrin_rpt-contain_sf"/>
</dbReference>
<evidence type="ECO:0000256" key="3">
    <source>
        <dbReference type="PROSITE-ProRule" id="PRU00023"/>
    </source>
</evidence>
<dbReference type="InterPro" id="IPR002110">
    <property type="entry name" value="Ankyrin_rpt"/>
</dbReference>
<evidence type="ECO:0000256" key="2">
    <source>
        <dbReference type="ARBA" id="ARBA00023043"/>
    </source>
</evidence>
<evidence type="ECO:0000256" key="1">
    <source>
        <dbReference type="ARBA" id="ARBA00022737"/>
    </source>
</evidence>
<dbReference type="SMART" id="SM00248">
    <property type="entry name" value="ANK"/>
    <property type="match status" value="3"/>
</dbReference>
<organism evidence="4 5">
    <name type="scientific">Reticulomyxa filosa</name>
    <dbReference type="NCBI Taxonomy" id="46433"/>
    <lineage>
        <taxon>Eukaryota</taxon>
        <taxon>Sar</taxon>
        <taxon>Rhizaria</taxon>
        <taxon>Retaria</taxon>
        <taxon>Foraminifera</taxon>
        <taxon>Monothalamids</taxon>
        <taxon>Reticulomyxidae</taxon>
        <taxon>Reticulomyxa</taxon>
    </lineage>
</organism>
<accession>X6MYG9</accession>
<dbReference type="Gene3D" id="1.25.40.20">
    <property type="entry name" value="Ankyrin repeat-containing domain"/>
    <property type="match status" value="1"/>
</dbReference>
<keyword evidence="5" id="KW-1185">Reference proteome</keyword>
<keyword evidence="1" id="KW-0677">Repeat</keyword>
<dbReference type="Proteomes" id="UP000023152">
    <property type="component" value="Unassembled WGS sequence"/>
</dbReference>
<dbReference type="PANTHER" id="PTHR24180">
    <property type="entry name" value="CYCLIN-DEPENDENT KINASE INHIBITOR 2C-RELATED"/>
    <property type="match status" value="1"/>
</dbReference>
<dbReference type="InterPro" id="IPR051637">
    <property type="entry name" value="Ank_repeat_dom-contain_49"/>
</dbReference>
<feature type="non-terminal residue" evidence="4">
    <location>
        <position position="391"/>
    </location>
</feature>
<dbReference type="PROSITE" id="PS50088">
    <property type="entry name" value="ANK_REPEAT"/>
    <property type="match status" value="2"/>
</dbReference>
<dbReference type="AlphaFoldDB" id="X6MYG9"/>
<dbReference type="PANTHER" id="PTHR24180:SF45">
    <property type="entry name" value="POLY [ADP-RIBOSE] POLYMERASE TANKYRASE"/>
    <property type="match status" value="1"/>
</dbReference>
<protein>
    <submittedName>
        <fullName evidence="4">Ankyrin repeat protein</fullName>
    </submittedName>
</protein>
<evidence type="ECO:0000313" key="5">
    <source>
        <dbReference type="Proteomes" id="UP000023152"/>
    </source>
</evidence>
<dbReference type="Pfam" id="PF12796">
    <property type="entry name" value="Ank_2"/>
    <property type="match status" value="1"/>
</dbReference>
<gene>
    <name evidence="4" type="ORF">RFI_18743</name>
</gene>
<reference evidence="4 5" key="1">
    <citation type="journal article" date="2013" name="Curr. Biol.">
        <title>The Genome of the Foraminiferan Reticulomyxa filosa.</title>
        <authorList>
            <person name="Glockner G."/>
            <person name="Hulsmann N."/>
            <person name="Schleicher M."/>
            <person name="Noegel A.A."/>
            <person name="Eichinger L."/>
            <person name="Gallinger C."/>
            <person name="Pawlowski J."/>
            <person name="Sierra R."/>
            <person name="Euteneuer U."/>
            <person name="Pillet L."/>
            <person name="Moustafa A."/>
            <person name="Platzer M."/>
            <person name="Groth M."/>
            <person name="Szafranski K."/>
            <person name="Schliwa M."/>
        </authorList>
    </citation>
    <scope>NUCLEOTIDE SEQUENCE [LARGE SCALE GENOMIC DNA]</scope>
</reference>
<evidence type="ECO:0000313" key="4">
    <source>
        <dbReference type="EMBL" id="ETO18522.1"/>
    </source>
</evidence>
<name>X6MYG9_RETFI</name>